<comment type="caution">
    <text evidence="1">The sequence shown here is derived from an EMBL/GenBank/DDBJ whole genome shotgun (WGS) entry which is preliminary data.</text>
</comment>
<feature type="non-terminal residue" evidence="1">
    <location>
        <position position="1"/>
    </location>
</feature>
<dbReference type="EMBL" id="CAINUL010000003">
    <property type="protein sequence ID" value="CAD0109364.1"/>
    <property type="molecule type" value="Genomic_DNA"/>
</dbReference>
<protein>
    <submittedName>
        <fullName evidence="1">Uncharacterized protein</fullName>
    </submittedName>
</protein>
<proteinExistence type="predicted"/>
<sequence>YPSDFLLGCLAFAPAVQRSRSLPGETRRDGRISVQSIVLNIKNVYLHRIHISTITDSNPDVVFTTMFAICCAIAPAAKLKNHILDLCHNYDNNPNPDSFLVFIDDISLVYPDADEPGDSTPSTSAPFAGKTAYECSVMLKQMCKDSSENCFDGDLFAILDERSLEDGTLLLVEEPAEVDGGEAHSVRAVFEMCETQMLLWVAGKTTISEAKERAQETEDGALRPGMDL</sequence>
<evidence type="ECO:0000313" key="2">
    <source>
        <dbReference type="Proteomes" id="UP000745764"/>
    </source>
</evidence>
<reference evidence="1" key="1">
    <citation type="submission" date="2020-06" db="EMBL/GenBank/DDBJ databases">
        <authorList>
            <person name="Onetto C."/>
        </authorList>
    </citation>
    <scope>NUCLEOTIDE SEQUENCE</scope>
</reference>
<evidence type="ECO:0000313" key="1">
    <source>
        <dbReference type="EMBL" id="CAD0109364.1"/>
    </source>
</evidence>
<gene>
    <name evidence="1" type="ORF">AWRI4620_LOCUS3619</name>
</gene>
<dbReference type="AlphaFoldDB" id="A0A9N8PQS8"/>
<name>A0A9N8PQS8_9PEZI</name>
<dbReference type="Proteomes" id="UP000745764">
    <property type="component" value="Unassembled WGS sequence"/>
</dbReference>
<feature type="non-terminal residue" evidence="1">
    <location>
        <position position="228"/>
    </location>
</feature>
<accession>A0A9N8PQS8</accession>
<dbReference type="OrthoDB" id="4483229at2759"/>
<keyword evidence="2" id="KW-1185">Reference proteome</keyword>
<organism evidence="1 2">
    <name type="scientific">Aureobasidium uvarum</name>
    <dbReference type="NCBI Taxonomy" id="2773716"/>
    <lineage>
        <taxon>Eukaryota</taxon>
        <taxon>Fungi</taxon>
        <taxon>Dikarya</taxon>
        <taxon>Ascomycota</taxon>
        <taxon>Pezizomycotina</taxon>
        <taxon>Dothideomycetes</taxon>
        <taxon>Dothideomycetidae</taxon>
        <taxon>Dothideales</taxon>
        <taxon>Saccotheciaceae</taxon>
        <taxon>Aureobasidium</taxon>
    </lineage>
</organism>